<dbReference type="RefSeq" id="WP_211561266.1">
    <property type="nucleotide sequence ID" value="NZ_JAGVRK010000001.1"/>
</dbReference>
<dbReference type="SUPFAM" id="SSF52540">
    <property type="entry name" value="P-loop containing nucleoside triphosphate hydrolases"/>
    <property type="match status" value="1"/>
</dbReference>
<proteinExistence type="predicted"/>
<accession>A0ABS5LJF9</accession>
<gene>
    <name evidence="2" type="ORF">J9317_18250</name>
</gene>
<feature type="domain" description="Double-GTPase 2" evidence="1">
    <location>
        <begin position="68"/>
        <end position="268"/>
    </location>
</feature>
<dbReference type="Pfam" id="PF19993">
    <property type="entry name" value="DO-GTPase2"/>
    <property type="match status" value="1"/>
</dbReference>
<evidence type="ECO:0000313" key="2">
    <source>
        <dbReference type="EMBL" id="MBS2970688.1"/>
    </source>
</evidence>
<evidence type="ECO:0000313" key="3">
    <source>
        <dbReference type="Proteomes" id="UP000682403"/>
    </source>
</evidence>
<dbReference type="InterPro" id="IPR045528">
    <property type="entry name" value="DO-GTPase2"/>
</dbReference>
<dbReference type="Proteomes" id="UP000682403">
    <property type="component" value="Unassembled WGS sequence"/>
</dbReference>
<evidence type="ECO:0000259" key="1">
    <source>
        <dbReference type="Pfam" id="PF19993"/>
    </source>
</evidence>
<reference evidence="2 3" key="1">
    <citation type="submission" date="2021-04" db="EMBL/GenBank/DDBJ databases">
        <title>Metabacillus sp. strain KIGAM252 whole genome sequence.</title>
        <authorList>
            <person name="Seo M.-J."/>
            <person name="Cho E.-S."/>
            <person name="Hwang C.Y."/>
            <person name="Yoon D.J."/>
        </authorList>
    </citation>
    <scope>NUCLEOTIDE SEQUENCE [LARGE SCALE GENOMIC DNA]</scope>
    <source>
        <strain evidence="2 3">KIGAM252</strain>
    </source>
</reference>
<name>A0ABS5LJF9_9BACI</name>
<protein>
    <submittedName>
        <fullName evidence="2">Zinc ribbon domain-containing protein</fullName>
    </submittedName>
</protein>
<keyword evidence="3" id="KW-1185">Reference proteome</keyword>
<organism evidence="2 3">
    <name type="scientific">Metabacillus flavus</name>
    <dbReference type="NCBI Taxonomy" id="2823519"/>
    <lineage>
        <taxon>Bacteria</taxon>
        <taxon>Bacillati</taxon>
        <taxon>Bacillota</taxon>
        <taxon>Bacilli</taxon>
        <taxon>Bacillales</taxon>
        <taxon>Bacillaceae</taxon>
        <taxon>Metabacillus</taxon>
    </lineage>
</organism>
<sequence>MYSTYWGTPLYSTAIEPPASKKSFLSAIKPVMPSSCFCDKCGSQADVRICPSCHSNLPSTIADYEDYIIAVIGAKQTGKSHYISVLIDSIQNSIGSAYNCFLKPENDDTIRRYNTNFRDPLFKHKTTLEVTSSATGTDADVKKPLLYTLSFSGEGIFGTKVITLALFDTAGEDLKDEKIMAQHVRYISHSAGVICLLDPLQLESVRDQIHEKGLPVNLPRLDNENSVNDLLNRTTNMIRNLLKMKVSKKIEIPMALSFSKMDAIKPLLDPGSKLHQPSRHTDQRGFDTVDFEGVSNEMKALVQGWTQGNLTNLLEHNYKHYAFFGLSALGMDPGTDSRVEKIEPFRVEDPFLWLLWKNQIIKSHMRKG</sequence>
<dbReference type="InterPro" id="IPR027417">
    <property type="entry name" value="P-loop_NTPase"/>
</dbReference>
<comment type="caution">
    <text evidence="2">The sequence shown here is derived from an EMBL/GenBank/DDBJ whole genome shotgun (WGS) entry which is preliminary data.</text>
</comment>
<dbReference type="EMBL" id="JAGVRK010000001">
    <property type="protein sequence ID" value="MBS2970688.1"/>
    <property type="molecule type" value="Genomic_DNA"/>
</dbReference>